<dbReference type="PANTHER" id="PTHR35792:SF2">
    <property type="entry name" value="GENERAL STRESS PROTEIN"/>
    <property type="match status" value="1"/>
</dbReference>
<dbReference type="AlphaFoldDB" id="A0A6V8ME38"/>
<evidence type="ECO:0000256" key="1">
    <source>
        <dbReference type="SAM" id="MobiDB-lite"/>
    </source>
</evidence>
<evidence type="ECO:0000313" key="3">
    <source>
        <dbReference type="EMBL" id="GFO58256.1"/>
    </source>
</evidence>
<dbReference type="InterPro" id="IPR024623">
    <property type="entry name" value="YtxH"/>
</dbReference>
<gene>
    <name evidence="3" type="ORF">GMST_05810</name>
</gene>
<organism evidence="3 4">
    <name type="scientific">Geomonas silvestris</name>
    <dbReference type="NCBI Taxonomy" id="2740184"/>
    <lineage>
        <taxon>Bacteria</taxon>
        <taxon>Pseudomonadati</taxon>
        <taxon>Thermodesulfobacteriota</taxon>
        <taxon>Desulfuromonadia</taxon>
        <taxon>Geobacterales</taxon>
        <taxon>Geobacteraceae</taxon>
        <taxon>Geomonas</taxon>
    </lineage>
</organism>
<evidence type="ECO:0000256" key="2">
    <source>
        <dbReference type="SAM" id="Phobius"/>
    </source>
</evidence>
<dbReference type="EMBL" id="BLXX01000001">
    <property type="protein sequence ID" value="GFO58256.1"/>
    <property type="molecule type" value="Genomic_DNA"/>
</dbReference>
<dbReference type="PANTHER" id="PTHR35792">
    <property type="entry name" value="GENERAL STRESS PROTEIN"/>
    <property type="match status" value="1"/>
</dbReference>
<name>A0A6V8ME38_9BACT</name>
<keyword evidence="4" id="KW-1185">Reference proteome</keyword>
<keyword evidence="2" id="KW-0472">Membrane</keyword>
<keyword evidence="2" id="KW-0812">Transmembrane</keyword>
<comment type="caution">
    <text evidence="3">The sequence shown here is derived from an EMBL/GenBank/DDBJ whole genome shotgun (WGS) entry which is preliminary data.</text>
</comment>
<sequence>MKRHASTTAELVSFSAGAIVGAGLALLYAPKPGHEVRERVSDATDGAITKMKDLTADVQQKVNSKLQRGRQYAETKAAEFAETAEETRGQLH</sequence>
<keyword evidence="2" id="KW-1133">Transmembrane helix</keyword>
<feature type="region of interest" description="Disordered" evidence="1">
    <location>
        <begin position="69"/>
        <end position="92"/>
    </location>
</feature>
<dbReference type="InterPro" id="IPR052928">
    <property type="entry name" value="Desiccation-related_membrane"/>
</dbReference>
<dbReference type="RefSeq" id="WP_246399173.1">
    <property type="nucleotide sequence ID" value="NZ_BLXX01000001.1"/>
</dbReference>
<dbReference type="Proteomes" id="UP000556026">
    <property type="component" value="Unassembled WGS sequence"/>
</dbReference>
<evidence type="ECO:0008006" key="5">
    <source>
        <dbReference type="Google" id="ProtNLM"/>
    </source>
</evidence>
<evidence type="ECO:0000313" key="4">
    <source>
        <dbReference type="Proteomes" id="UP000556026"/>
    </source>
</evidence>
<reference evidence="4" key="1">
    <citation type="submission" date="2020-06" db="EMBL/GenBank/DDBJ databases">
        <title>Draft genomic sequence of Geomonas sp. Red330.</title>
        <authorList>
            <person name="Itoh H."/>
            <person name="Zhenxing X."/>
            <person name="Ushijima N."/>
            <person name="Masuda Y."/>
            <person name="Shiratori Y."/>
            <person name="Senoo K."/>
        </authorList>
    </citation>
    <scope>NUCLEOTIDE SEQUENCE [LARGE SCALE GENOMIC DNA]</scope>
    <source>
        <strain evidence="4">Red330</strain>
    </source>
</reference>
<proteinExistence type="predicted"/>
<accession>A0A6V8ME38</accession>
<dbReference type="Pfam" id="PF12732">
    <property type="entry name" value="YtxH"/>
    <property type="match status" value="1"/>
</dbReference>
<feature type="compositionally biased region" description="Basic and acidic residues" evidence="1">
    <location>
        <begin position="71"/>
        <end position="92"/>
    </location>
</feature>
<protein>
    <recommendedName>
        <fullName evidence="5">General stress protein</fullName>
    </recommendedName>
</protein>
<feature type="transmembrane region" description="Helical" evidence="2">
    <location>
        <begin position="12"/>
        <end position="29"/>
    </location>
</feature>